<proteinExistence type="predicted"/>
<dbReference type="InterPro" id="IPR023213">
    <property type="entry name" value="CAT-like_dom_sf"/>
</dbReference>
<organism evidence="2 3">
    <name type="scientific">Hapsidospora chrysogenum (strain ATCC 11550 / CBS 779.69 / DSM 880 / IAM 14645 / JCM 23072 / IMI 49137)</name>
    <name type="common">Acremonium chrysogenum</name>
    <dbReference type="NCBI Taxonomy" id="857340"/>
    <lineage>
        <taxon>Eukaryota</taxon>
        <taxon>Fungi</taxon>
        <taxon>Dikarya</taxon>
        <taxon>Ascomycota</taxon>
        <taxon>Pezizomycotina</taxon>
        <taxon>Sordariomycetes</taxon>
        <taxon>Hypocreomycetidae</taxon>
        <taxon>Hypocreales</taxon>
        <taxon>Bionectriaceae</taxon>
        <taxon>Hapsidospora</taxon>
    </lineage>
</organism>
<protein>
    <submittedName>
        <fullName evidence="2">Uncharacterized protein</fullName>
    </submittedName>
</protein>
<reference evidence="3" key="1">
    <citation type="journal article" date="2014" name="Genome Announc.">
        <title>Genome sequence and annotation of Acremonium chrysogenum, producer of the beta-lactam antibiotic cephalosporin C.</title>
        <authorList>
            <person name="Terfehr D."/>
            <person name="Dahlmann T.A."/>
            <person name="Specht T."/>
            <person name="Zadra I."/>
            <person name="Kuernsteiner H."/>
            <person name="Kueck U."/>
        </authorList>
    </citation>
    <scope>NUCLEOTIDE SEQUENCE [LARGE SCALE GENOMIC DNA]</scope>
    <source>
        <strain evidence="3">ATCC 11550 / CBS 779.69 / DSM 880 / IAM 14645 / JCM 23072 / IMI 49137</strain>
    </source>
</reference>
<dbReference type="AlphaFoldDB" id="A0A086TDU3"/>
<dbReference type="OrthoDB" id="21502at2759"/>
<dbReference type="InterPro" id="IPR050317">
    <property type="entry name" value="Plant_Fungal_Acyltransferase"/>
</dbReference>
<sequence length="515" mass="56901">MSQLLSLLRRGTPQSSARVAPTDEIVPVHLFDSTTTLRGCILVWMFRFDEVLDPDKLHDSLSRVFQRDGWHRLGGRYKRRGDGKLEIHIPRPFTNNRPPVHFTQEAFSTSLSEHPLASKLPRASDKVQTFPGPRAFNSLAMGPEGASPSNLDDLVQGDRPQFSLHVSTFTDGTLVGVSHSHMTADLLGFTAVLKAWCLELAGRSDEIPPLGGVYEDGMKGLYDPPTQEKHVLAGKELNGWKFGYWALRTLWESKRAPPESRILCIPKAKMERLMVQARGEITRRQDNDNEAPTSEACRDPYFISEGDVLAALACRLNAQAQAPGSTRSIMTMMALDPRTRAPSAFQEGVSYVGNSPTAVFLECPADKAQEMPLGDLALLSRRSITEQATEEQMKAYSVLCAESVRSSGDNVLFGDKDMAFQLVSNWLKASLFDKVDFSPAIVEEASPAEVRSSDQRKRGHPTYYHSADPGSVEGPYMIHLLVVMGADHDGNVWLSCVLPGGTWSRLLEYLDGVGE</sequence>
<accession>A0A086TDU3</accession>
<dbReference type="PANTHER" id="PTHR31642:SF294">
    <property type="entry name" value="ACETYLTRANSFERASE MATC1"/>
    <property type="match status" value="1"/>
</dbReference>
<dbReference type="STRING" id="857340.A0A086TDU3"/>
<feature type="region of interest" description="Disordered" evidence="1">
    <location>
        <begin position="446"/>
        <end position="467"/>
    </location>
</feature>
<dbReference type="Pfam" id="PF02458">
    <property type="entry name" value="Transferase"/>
    <property type="match status" value="1"/>
</dbReference>
<dbReference type="PANTHER" id="PTHR31642">
    <property type="entry name" value="TRICHOTHECENE 3-O-ACETYLTRANSFERASE"/>
    <property type="match status" value="1"/>
</dbReference>
<evidence type="ECO:0000313" key="2">
    <source>
        <dbReference type="EMBL" id="KFH47525.1"/>
    </source>
</evidence>
<keyword evidence="3" id="KW-1185">Reference proteome</keyword>
<dbReference type="Proteomes" id="UP000029964">
    <property type="component" value="Unassembled WGS sequence"/>
</dbReference>
<evidence type="ECO:0000313" key="3">
    <source>
        <dbReference type="Proteomes" id="UP000029964"/>
    </source>
</evidence>
<dbReference type="EMBL" id="JPKY01000009">
    <property type="protein sequence ID" value="KFH47525.1"/>
    <property type="molecule type" value="Genomic_DNA"/>
</dbReference>
<gene>
    <name evidence="2" type="ORF">ACRE_016810</name>
</gene>
<dbReference type="Gene3D" id="3.30.559.10">
    <property type="entry name" value="Chloramphenicol acetyltransferase-like domain"/>
    <property type="match status" value="2"/>
</dbReference>
<dbReference type="HOGENOM" id="CLU_029797_2_1_1"/>
<name>A0A086TDU3_HAPC1</name>
<evidence type="ECO:0000256" key="1">
    <source>
        <dbReference type="SAM" id="MobiDB-lite"/>
    </source>
</evidence>
<dbReference type="GO" id="GO:0016747">
    <property type="term" value="F:acyltransferase activity, transferring groups other than amino-acyl groups"/>
    <property type="evidence" value="ECO:0007669"/>
    <property type="project" value="TreeGrafter"/>
</dbReference>
<comment type="caution">
    <text evidence="2">The sequence shown here is derived from an EMBL/GenBank/DDBJ whole genome shotgun (WGS) entry which is preliminary data.</text>
</comment>